<feature type="compositionally biased region" description="Acidic residues" evidence="1">
    <location>
        <begin position="377"/>
        <end position="388"/>
    </location>
</feature>
<dbReference type="KEGG" id="srub:C2R22_05965"/>
<evidence type="ECO:0000313" key="2">
    <source>
        <dbReference type="EMBL" id="AUV81264.1"/>
    </source>
</evidence>
<keyword evidence="3" id="KW-1185">Reference proteome</keyword>
<evidence type="ECO:0000256" key="1">
    <source>
        <dbReference type="SAM" id="MobiDB-lite"/>
    </source>
</evidence>
<feature type="compositionally biased region" description="Basic and acidic residues" evidence="1">
    <location>
        <begin position="452"/>
        <end position="467"/>
    </location>
</feature>
<name>A0A2I8VH97_9EURY</name>
<accession>A0A2I8VH97</accession>
<dbReference type="EMBL" id="CP026309">
    <property type="protein sequence ID" value="AUV81264.1"/>
    <property type="molecule type" value="Genomic_DNA"/>
</dbReference>
<feature type="compositionally biased region" description="Basic and acidic residues" evidence="1">
    <location>
        <begin position="285"/>
        <end position="306"/>
    </location>
</feature>
<reference evidence="2 3" key="1">
    <citation type="submission" date="2018-01" db="EMBL/GenBank/DDBJ databases">
        <title>Complete genome sequence of Salinigranum rubrum GX10T, an extremely halophilic archaeon isolated from a marine solar saltern.</title>
        <authorList>
            <person name="Han S."/>
        </authorList>
    </citation>
    <scope>NUCLEOTIDE SEQUENCE [LARGE SCALE GENOMIC DNA]</scope>
    <source>
        <strain evidence="2 3">GX10</strain>
    </source>
</reference>
<feature type="compositionally biased region" description="Acidic residues" evidence="1">
    <location>
        <begin position="258"/>
        <end position="269"/>
    </location>
</feature>
<feature type="compositionally biased region" description="Basic and acidic residues" evidence="1">
    <location>
        <begin position="313"/>
        <end position="335"/>
    </location>
</feature>
<feature type="compositionally biased region" description="Polar residues" evidence="1">
    <location>
        <begin position="270"/>
        <end position="281"/>
    </location>
</feature>
<feature type="region of interest" description="Disordered" evidence="1">
    <location>
        <begin position="257"/>
        <end position="335"/>
    </location>
</feature>
<organism evidence="2 3">
    <name type="scientific">Salinigranum rubrum</name>
    <dbReference type="NCBI Taxonomy" id="755307"/>
    <lineage>
        <taxon>Archaea</taxon>
        <taxon>Methanobacteriati</taxon>
        <taxon>Methanobacteriota</taxon>
        <taxon>Stenosarchaea group</taxon>
        <taxon>Halobacteria</taxon>
        <taxon>Halobacteriales</taxon>
        <taxon>Haloferacaceae</taxon>
        <taxon>Salinigranum</taxon>
    </lineage>
</organism>
<gene>
    <name evidence="2" type="ORF">C2R22_05965</name>
</gene>
<protein>
    <submittedName>
        <fullName evidence="2">Uncharacterized protein</fullName>
    </submittedName>
</protein>
<dbReference type="Proteomes" id="UP000236584">
    <property type="component" value="Chromosome"/>
</dbReference>
<sequence>MPIPEGETTTGLSNEPTYWGRDVLKNAVESGAFDGAKLLKSPGGVGHKEMEALADPDNIVGSVEGARYEEGVGPVLDGDLLDEHLSTLVDKGLVGVSPDLYRTLGEFDDDLEAAPAEEILDVPYITILDRGASDGATIEPASAEALAASPAGRFLQATGSDADQLASSHTLRFDAYGEMFGDEFLDAAVSNLNAIDGVSAMRSKTNTDPTLLAMVSPDAVDTLDTLNERIITALEDTPFEVYEDFDWLDRVSDRLAAGDDDEQASDEGAESSTGSTDTTPSMGDEPTKEELREQLAEVKAELNEKDEQIDDLESSKEELESEVESKDERIETLETNDRVTRELLATRLVEGSAADPELIVNSDEDTEVLAEKFAEANDIELDEDDDTSPVEAVMEQLAESPSLRGGGDPSKNGPGRGTLSEEDEERAEQLANSVMTMRDVQKASTEQLSPREYVKTHKGVDPADHSTEASLRAAMKNGDGGEN</sequence>
<proteinExistence type="predicted"/>
<feature type="region of interest" description="Disordered" evidence="1">
    <location>
        <begin position="377"/>
        <end position="483"/>
    </location>
</feature>
<evidence type="ECO:0000313" key="3">
    <source>
        <dbReference type="Proteomes" id="UP000236584"/>
    </source>
</evidence>
<dbReference type="AlphaFoldDB" id="A0A2I8VH97"/>